<keyword evidence="13" id="KW-1185">Reference proteome</keyword>
<evidence type="ECO:0000256" key="4">
    <source>
        <dbReference type="ARBA" id="ARBA00022723"/>
    </source>
</evidence>
<comment type="caution">
    <text evidence="12">The sequence shown here is derived from an EMBL/GenBank/DDBJ whole genome shotgun (WGS) entry which is preliminary data.</text>
</comment>
<evidence type="ECO:0000256" key="10">
    <source>
        <dbReference type="ARBA" id="ARBA00023160"/>
    </source>
</evidence>
<keyword evidence="4" id="KW-0479">Metal-binding</keyword>
<keyword evidence="8" id="KW-0408">Iron</keyword>
<keyword evidence="3" id="KW-0444">Lipid biosynthesis</keyword>
<proteinExistence type="inferred from homology"/>
<dbReference type="PANTHER" id="PTHR31155">
    <property type="entry name" value="ACYL- ACYL-CARRIER-PROTEIN DESATURASE-RELATED"/>
    <property type="match status" value="1"/>
</dbReference>
<keyword evidence="5" id="KW-0276">Fatty acid metabolism</keyword>
<evidence type="ECO:0000256" key="1">
    <source>
        <dbReference type="ARBA" id="ARBA00001954"/>
    </source>
</evidence>
<dbReference type="InterPro" id="IPR012348">
    <property type="entry name" value="RNR-like"/>
</dbReference>
<evidence type="ECO:0000313" key="13">
    <source>
        <dbReference type="Proteomes" id="UP000823775"/>
    </source>
</evidence>
<protein>
    <submittedName>
        <fullName evidence="12">Stearoyl-[acyl-carrier-protein] 9-desaturase 6, chloroplastic</fullName>
    </submittedName>
</protein>
<dbReference type="PIRSF" id="PIRSF000346">
    <property type="entry name" value="Dlt9_acylACP_des"/>
    <property type="match status" value="1"/>
</dbReference>
<evidence type="ECO:0000256" key="6">
    <source>
        <dbReference type="ARBA" id="ARBA00022946"/>
    </source>
</evidence>
<evidence type="ECO:0000256" key="3">
    <source>
        <dbReference type="ARBA" id="ARBA00022516"/>
    </source>
</evidence>
<evidence type="ECO:0000256" key="11">
    <source>
        <dbReference type="SAM" id="MobiDB-lite"/>
    </source>
</evidence>
<dbReference type="CDD" id="cd01050">
    <property type="entry name" value="Acyl_ACP_Desat"/>
    <property type="match status" value="1"/>
</dbReference>
<keyword evidence="10" id="KW-0275">Fatty acid biosynthesis</keyword>
<gene>
    <name evidence="12" type="primary">SACPDES6_2</name>
    <name evidence="12" type="ORF">HAX54_028278</name>
</gene>
<comment type="cofactor">
    <cofactor evidence="1">
        <name>Fe(2+)</name>
        <dbReference type="ChEBI" id="CHEBI:29033"/>
    </cofactor>
</comment>
<dbReference type="Gene3D" id="1.10.620.20">
    <property type="entry name" value="Ribonucleotide Reductase, subunit A"/>
    <property type="match status" value="1"/>
</dbReference>
<feature type="compositionally biased region" description="Polar residues" evidence="11">
    <location>
        <begin position="40"/>
        <end position="55"/>
    </location>
</feature>
<evidence type="ECO:0000256" key="7">
    <source>
        <dbReference type="ARBA" id="ARBA00023002"/>
    </source>
</evidence>
<feature type="region of interest" description="Disordered" evidence="11">
    <location>
        <begin position="21"/>
        <end position="57"/>
    </location>
</feature>
<dbReference type="EMBL" id="JACEIK010003470">
    <property type="protein sequence ID" value="MCD9641824.1"/>
    <property type="molecule type" value="Genomic_DNA"/>
</dbReference>
<reference evidence="12 13" key="1">
    <citation type="journal article" date="2021" name="BMC Genomics">
        <title>Datura genome reveals duplications of psychoactive alkaloid biosynthetic genes and high mutation rate following tissue culture.</title>
        <authorList>
            <person name="Rajewski A."/>
            <person name="Carter-House D."/>
            <person name="Stajich J."/>
            <person name="Litt A."/>
        </authorList>
    </citation>
    <scope>NUCLEOTIDE SEQUENCE [LARGE SCALE GENOMIC DNA]</scope>
    <source>
        <strain evidence="12">AR-01</strain>
    </source>
</reference>
<name>A0ABS8V527_DATST</name>
<dbReference type="PANTHER" id="PTHR31155:SF31">
    <property type="entry name" value="STEAROYL-[ACYL-CARRIER-PROTEIN] 9-DESATURASE 6, CHLOROPLASTIC"/>
    <property type="match status" value="1"/>
</dbReference>
<sequence>MQTTRFSQFDIKPIVQVSPTTTLHRKTTSPRRLSPVFAVSSPTATSPSRGHQVTHSMPPEKLEIFKSLESWVSESILPLRKPVEKCWQPIEFLPDPSQGPDGFTKEVRALRQRVFGLSDEYFVMLVGNMLTEDALPTYQTLFNTFDGVRDETGSSPCPWAIWTRAWSAEENRHGDLLRTYLYLSGRVDMLMIEKTLQYSIGAGIDIGAENNPYLGFVYTSFQERATFLTHGNMARLAIQGGDPVLARICGTIAADEKRHENAYTKIIEKLLEIDSNTTMLAIANMMKKRITMPLHLMYDGQDPNIFEYFSAISQKEGVYTSRDYAEILEFFITRWELEKLEGLTGEARRAQDFVCGLPRKIRKLENRAKKLESRRVKFSWIFNKQVNV</sequence>
<evidence type="ECO:0000256" key="8">
    <source>
        <dbReference type="ARBA" id="ARBA00023004"/>
    </source>
</evidence>
<dbReference type="SUPFAM" id="SSF47240">
    <property type="entry name" value="Ferritin-like"/>
    <property type="match status" value="1"/>
</dbReference>
<dbReference type="Proteomes" id="UP000823775">
    <property type="component" value="Unassembled WGS sequence"/>
</dbReference>
<dbReference type="Pfam" id="PF03405">
    <property type="entry name" value="FA_desaturase_2"/>
    <property type="match status" value="1"/>
</dbReference>
<accession>A0ABS8V527</accession>
<dbReference type="InterPro" id="IPR009078">
    <property type="entry name" value="Ferritin-like_SF"/>
</dbReference>
<dbReference type="InterPro" id="IPR005067">
    <property type="entry name" value="Fatty_acid_desaturase-2"/>
</dbReference>
<comment type="similarity">
    <text evidence="2">Belongs to the fatty acid desaturase type 2 family.</text>
</comment>
<keyword evidence="9" id="KW-0443">Lipid metabolism</keyword>
<organism evidence="12 13">
    <name type="scientific">Datura stramonium</name>
    <name type="common">Jimsonweed</name>
    <name type="synonym">Common thornapple</name>
    <dbReference type="NCBI Taxonomy" id="4076"/>
    <lineage>
        <taxon>Eukaryota</taxon>
        <taxon>Viridiplantae</taxon>
        <taxon>Streptophyta</taxon>
        <taxon>Embryophyta</taxon>
        <taxon>Tracheophyta</taxon>
        <taxon>Spermatophyta</taxon>
        <taxon>Magnoliopsida</taxon>
        <taxon>eudicotyledons</taxon>
        <taxon>Gunneridae</taxon>
        <taxon>Pentapetalae</taxon>
        <taxon>asterids</taxon>
        <taxon>lamiids</taxon>
        <taxon>Solanales</taxon>
        <taxon>Solanaceae</taxon>
        <taxon>Solanoideae</taxon>
        <taxon>Datureae</taxon>
        <taxon>Datura</taxon>
    </lineage>
</organism>
<evidence type="ECO:0000313" key="12">
    <source>
        <dbReference type="EMBL" id="MCD9641824.1"/>
    </source>
</evidence>
<keyword evidence="7" id="KW-0560">Oxidoreductase</keyword>
<keyword evidence="6" id="KW-0809">Transit peptide</keyword>
<evidence type="ECO:0000256" key="5">
    <source>
        <dbReference type="ARBA" id="ARBA00022832"/>
    </source>
</evidence>
<evidence type="ECO:0000256" key="9">
    <source>
        <dbReference type="ARBA" id="ARBA00023098"/>
    </source>
</evidence>
<evidence type="ECO:0000256" key="2">
    <source>
        <dbReference type="ARBA" id="ARBA00008749"/>
    </source>
</evidence>